<reference evidence="2" key="2">
    <citation type="submission" date="2023-07" db="EMBL/GenBank/DDBJ databases">
        <authorList>
            <person name="Sun H."/>
        </authorList>
    </citation>
    <scope>NUCLEOTIDE SEQUENCE</scope>
    <source>
        <strain evidence="2">05753</strain>
    </source>
</reference>
<evidence type="ECO:0000256" key="1">
    <source>
        <dbReference type="SAM" id="Phobius"/>
    </source>
</evidence>
<keyword evidence="3" id="KW-1185">Reference proteome</keyword>
<gene>
    <name evidence="2" type="ORF">Q2T52_18455</name>
</gene>
<dbReference type="PANTHER" id="PTHR41795">
    <property type="entry name" value="EXOPOLYSACCHARIDE SYNTHESIS PROTEIN"/>
    <property type="match status" value="1"/>
</dbReference>
<reference evidence="2" key="1">
    <citation type="journal article" date="2015" name="Int. J. Syst. Evol. Microbiol.">
        <title>Rhizobium oryzicola sp. nov., potential plant-growth-promoting endophytic bacteria isolated from rice roots.</title>
        <authorList>
            <person name="Zhang X.X."/>
            <person name="Gao J.S."/>
            <person name="Cao Y.H."/>
            <person name="Sheirdil R.A."/>
            <person name="Wang X.C."/>
            <person name="Zhang L."/>
        </authorList>
    </citation>
    <scope>NUCLEOTIDE SEQUENCE</scope>
    <source>
        <strain evidence="2">05753</strain>
    </source>
</reference>
<evidence type="ECO:0000313" key="2">
    <source>
        <dbReference type="EMBL" id="MDO1584071.1"/>
    </source>
</evidence>
<accession>A0ABT8T0C1</accession>
<keyword evidence="1" id="KW-1133">Transmembrane helix</keyword>
<feature type="transmembrane region" description="Helical" evidence="1">
    <location>
        <begin position="132"/>
        <end position="154"/>
    </location>
</feature>
<dbReference type="PIRSF" id="PIRSF033239">
    <property type="entry name" value="ExoD"/>
    <property type="match status" value="1"/>
</dbReference>
<dbReference type="Proteomes" id="UP001169006">
    <property type="component" value="Unassembled WGS sequence"/>
</dbReference>
<feature type="transmembrane region" description="Helical" evidence="1">
    <location>
        <begin position="174"/>
        <end position="196"/>
    </location>
</feature>
<dbReference type="PANTHER" id="PTHR41795:SF1">
    <property type="entry name" value="EXOPOLYSACCHARIDE SYNTHESIS PROTEIN"/>
    <property type="match status" value="1"/>
</dbReference>
<feature type="transmembrane region" description="Helical" evidence="1">
    <location>
        <begin position="35"/>
        <end position="57"/>
    </location>
</feature>
<dbReference type="InterPro" id="IPR010331">
    <property type="entry name" value="ExoD"/>
</dbReference>
<feature type="transmembrane region" description="Helical" evidence="1">
    <location>
        <begin position="63"/>
        <end position="81"/>
    </location>
</feature>
<comment type="caution">
    <text evidence="2">The sequence shown here is derived from an EMBL/GenBank/DDBJ whole genome shotgun (WGS) entry which is preliminary data.</text>
</comment>
<keyword evidence="1" id="KW-0472">Membrane</keyword>
<keyword evidence="1" id="KW-0812">Transmembrane</keyword>
<proteinExistence type="predicted"/>
<dbReference type="Pfam" id="PF06055">
    <property type="entry name" value="ExoD"/>
    <property type="match status" value="1"/>
</dbReference>
<evidence type="ECO:0000313" key="3">
    <source>
        <dbReference type="Proteomes" id="UP001169006"/>
    </source>
</evidence>
<dbReference type="RefSeq" id="WP_302078294.1">
    <property type="nucleotide sequence ID" value="NZ_JAUKWQ010000006.1"/>
</dbReference>
<dbReference type="EMBL" id="JAUKWQ010000006">
    <property type="protein sequence ID" value="MDO1584071.1"/>
    <property type="molecule type" value="Genomic_DNA"/>
</dbReference>
<protein>
    <submittedName>
        <fullName evidence="2">Exopolysaccharide biosynthesis protein</fullName>
    </submittedName>
</protein>
<sequence length="216" mass="22468">MENSPGTCLKAAGLSAALEELPHRLKDKAATLGDLLSVLGERAVAMVLLVFAIPAIIPTPGLPAGFIFGTALALLSVQLIWGAERFVLPRRLAGIPMPAALLRAMANKLAPWLAYLERFLKPRARYLSGRKALPVLGVVVLVMAILIALPIPFGNILPGLSVFLIALGIAERDGVAIGAGLLFGVAALAFSGFIFWGGWALMSGFFAGDAESAAAG</sequence>
<name>A0ABT8T0C1_9HYPH</name>
<organism evidence="2 3">
    <name type="scientific">Rhizobium oryzicola</name>
    <dbReference type="NCBI Taxonomy" id="1232668"/>
    <lineage>
        <taxon>Bacteria</taxon>
        <taxon>Pseudomonadati</taxon>
        <taxon>Pseudomonadota</taxon>
        <taxon>Alphaproteobacteria</taxon>
        <taxon>Hyphomicrobiales</taxon>
        <taxon>Rhizobiaceae</taxon>
        <taxon>Rhizobium/Agrobacterium group</taxon>
        <taxon>Rhizobium</taxon>
    </lineage>
</organism>